<dbReference type="EMBL" id="QFXE01000008">
    <property type="protein sequence ID" value="RDH86805.1"/>
    <property type="molecule type" value="Genomic_DNA"/>
</dbReference>
<evidence type="ECO:0000256" key="1">
    <source>
        <dbReference type="SAM" id="MobiDB-lite"/>
    </source>
</evidence>
<keyword evidence="2" id="KW-0472">Membrane</keyword>
<evidence type="ECO:0000313" key="4">
    <source>
        <dbReference type="Proteomes" id="UP000254771"/>
    </source>
</evidence>
<sequence>MNPLILFLLLFVGIPLVELYFLIQVGSQIGAFSTIFLTVFTALLGGWMVRAQGFSTLGKVQQAMNHNEVPALEMMEGAVLLVCGILLLLPGFITDAVGFLFLVPPLRRWLLTAGLKGAGIMRPVSTTETENREQTPRIIEGEYRREDDDGPGK</sequence>
<dbReference type="Proteomes" id="UP000254771">
    <property type="component" value="Unassembled WGS sequence"/>
</dbReference>
<feature type="region of interest" description="Disordered" evidence="1">
    <location>
        <begin position="125"/>
        <end position="153"/>
    </location>
</feature>
<dbReference type="NCBIfam" id="NF008528">
    <property type="entry name" value="PRK11463.1-2"/>
    <property type="match status" value="1"/>
</dbReference>
<comment type="caution">
    <text evidence="3">The sequence shown here is derived from an EMBL/GenBank/DDBJ whole genome shotgun (WGS) entry which is preliminary data.</text>
</comment>
<dbReference type="InterPro" id="IPR007313">
    <property type="entry name" value="FxsA"/>
</dbReference>
<accession>A0A370DQH4</accession>
<protein>
    <submittedName>
        <fullName evidence="3">Exlusion protein FxsA</fullName>
    </submittedName>
</protein>
<dbReference type="GO" id="GO:0016020">
    <property type="term" value="C:membrane"/>
    <property type="evidence" value="ECO:0007669"/>
    <property type="project" value="InterPro"/>
</dbReference>
<dbReference type="PANTHER" id="PTHR35335:SF1">
    <property type="entry name" value="UPF0716 PROTEIN FXSA"/>
    <property type="match status" value="1"/>
</dbReference>
<dbReference type="Pfam" id="PF04186">
    <property type="entry name" value="FxsA"/>
    <property type="match status" value="1"/>
</dbReference>
<keyword evidence="4" id="KW-1185">Reference proteome</keyword>
<feature type="transmembrane region" description="Helical" evidence="2">
    <location>
        <begin position="78"/>
        <end position="103"/>
    </location>
</feature>
<evidence type="ECO:0000256" key="2">
    <source>
        <dbReference type="SAM" id="Phobius"/>
    </source>
</evidence>
<keyword evidence="2" id="KW-1133">Transmembrane helix</keyword>
<feature type="transmembrane region" description="Helical" evidence="2">
    <location>
        <begin position="29"/>
        <end position="49"/>
    </location>
</feature>
<gene>
    <name evidence="3" type="ORF">DIZ78_07910</name>
</gene>
<dbReference type="AlphaFoldDB" id="A0A370DQH4"/>
<proteinExistence type="predicted"/>
<organism evidence="3 4">
    <name type="scientific">endosymbiont of Escarpia spicata</name>
    <dbReference type="NCBI Taxonomy" id="2200908"/>
    <lineage>
        <taxon>Bacteria</taxon>
        <taxon>Pseudomonadati</taxon>
        <taxon>Pseudomonadota</taxon>
        <taxon>Gammaproteobacteria</taxon>
        <taxon>sulfur-oxidizing symbionts</taxon>
    </lineage>
</organism>
<reference evidence="3 4" key="1">
    <citation type="journal article" date="2018" name="ISME J.">
        <title>Endosymbiont genomes yield clues of tubeworm success.</title>
        <authorList>
            <person name="Li Y."/>
            <person name="Liles M.R."/>
            <person name="Halanych K.M."/>
        </authorList>
    </citation>
    <scope>NUCLEOTIDE SEQUENCE [LARGE SCALE GENOMIC DNA]</scope>
    <source>
        <strain evidence="3">A1462</strain>
    </source>
</reference>
<keyword evidence="2" id="KW-0812">Transmembrane</keyword>
<feature type="compositionally biased region" description="Basic and acidic residues" evidence="1">
    <location>
        <begin position="129"/>
        <end position="153"/>
    </location>
</feature>
<dbReference type="PANTHER" id="PTHR35335">
    <property type="entry name" value="UPF0716 PROTEIN FXSA"/>
    <property type="match status" value="1"/>
</dbReference>
<name>A0A370DQH4_9GAMM</name>
<evidence type="ECO:0000313" key="3">
    <source>
        <dbReference type="EMBL" id="RDH86805.1"/>
    </source>
</evidence>